<evidence type="ECO:0000256" key="1">
    <source>
        <dbReference type="ARBA" id="ARBA00023015"/>
    </source>
</evidence>
<protein>
    <submittedName>
        <fullName evidence="6">TetR family transcriptional regulator</fullName>
    </submittedName>
</protein>
<evidence type="ECO:0000313" key="7">
    <source>
        <dbReference type="Proteomes" id="UP000616779"/>
    </source>
</evidence>
<reference evidence="6 7" key="1">
    <citation type="submission" date="2019-10" db="EMBL/GenBank/DDBJ databases">
        <title>Description of Paenibacillus terrestris sp. nov.</title>
        <authorList>
            <person name="Carlier A."/>
            <person name="Qi S."/>
        </authorList>
    </citation>
    <scope>NUCLEOTIDE SEQUENCE [LARGE SCALE GENOMIC DNA]</scope>
    <source>
        <strain evidence="6 7">LMG 31458</strain>
    </source>
</reference>
<dbReference type="InterPro" id="IPR009057">
    <property type="entry name" value="Homeodomain-like_sf"/>
</dbReference>
<evidence type="ECO:0000256" key="4">
    <source>
        <dbReference type="PROSITE-ProRule" id="PRU00335"/>
    </source>
</evidence>
<organism evidence="6 7">
    <name type="scientific">Paenibacillus phytorum</name>
    <dbReference type="NCBI Taxonomy" id="2654977"/>
    <lineage>
        <taxon>Bacteria</taxon>
        <taxon>Bacillati</taxon>
        <taxon>Bacillota</taxon>
        <taxon>Bacilli</taxon>
        <taxon>Bacillales</taxon>
        <taxon>Paenibacillaceae</taxon>
        <taxon>Paenibacillus</taxon>
    </lineage>
</organism>
<evidence type="ECO:0000256" key="3">
    <source>
        <dbReference type="ARBA" id="ARBA00023163"/>
    </source>
</evidence>
<dbReference type="PANTHER" id="PTHR47506">
    <property type="entry name" value="TRANSCRIPTIONAL REGULATORY PROTEIN"/>
    <property type="match status" value="1"/>
</dbReference>
<accession>A0ABX1XYC9</accession>
<dbReference type="SUPFAM" id="SSF48498">
    <property type="entry name" value="Tetracyclin repressor-like, C-terminal domain"/>
    <property type="match status" value="1"/>
</dbReference>
<dbReference type="Pfam" id="PF16925">
    <property type="entry name" value="TetR_C_13"/>
    <property type="match status" value="1"/>
</dbReference>
<comment type="caution">
    <text evidence="6">The sequence shown here is derived from an EMBL/GenBank/DDBJ whole genome shotgun (WGS) entry which is preliminary data.</text>
</comment>
<feature type="domain" description="HTH tetR-type" evidence="5">
    <location>
        <begin position="6"/>
        <end position="66"/>
    </location>
</feature>
<dbReference type="InterPro" id="IPR011075">
    <property type="entry name" value="TetR_C"/>
</dbReference>
<keyword evidence="3" id="KW-0804">Transcription</keyword>
<dbReference type="PANTHER" id="PTHR47506:SF1">
    <property type="entry name" value="HTH-TYPE TRANSCRIPTIONAL REGULATOR YJDC"/>
    <property type="match status" value="1"/>
</dbReference>
<sequence>MPRPKEFDQEFALDKAMELFWRQGYERTSIQDLVEQTGVHRGSLYDTFGDKNQFFLTCLDRFRQVSNHRLFSILEETGSPKEVLSHFFDRVIDSALGNGTQRRGCFIANTAMELAAIDPGIASRVEAYNLDMESRFYNFLLKAQKHGGMKFHHTLRELSRFLVNTRNGLYVMGKTASDRQSLQDVVKVALSIL</sequence>
<dbReference type="Gene3D" id="1.10.10.60">
    <property type="entry name" value="Homeodomain-like"/>
    <property type="match status" value="1"/>
</dbReference>
<gene>
    <name evidence="6" type="ORF">GC098_17815</name>
</gene>
<evidence type="ECO:0000256" key="2">
    <source>
        <dbReference type="ARBA" id="ARBA00023125"/>
    </source>
</evidence>
<dbReference type="Proteomes" id="UP000616779">
    <property type="component" value="Unassembled WGS sequence"/>
</dbReference>
<dbReference type="PROSITE" id="PS50977">
    <property type="entry name" value="HTH_TETR_2"/>
    <property type="match status" value="1"/>
</dbReference>
<proteinExistence type="predicted"/>
<dbReference type="SUPFAM" id="SSF46689">
    <property type="entry name" value="Homeodomain-like"/>
    <property type="match status" value="1"/>
</dbReference>
<keyword evidence="1" id="KW-0805">Transcription regulation</keyword>
<dbReference type="InterPro" id="IPR036271">
    <property type="entry name" value="Tet_transcr_reg_TetR-rel_C_sf"/>
</dbReference>
<dbReference type="Pfam" id="PF00440">
    <property type="entry name" value="TetR_N"/>
    <property type="match status" value="1"/>
</dbReference>
<dbReference type="InterPro" id="IPR001647">
    <property type="entry name" value="HTH_TetR"/>
</dbReference>
<dbReference type="EMBL" id="WHOA01000122">
    <property type="protein sequence ID" value="NOU73254.1"/>
    <property type="molecule type" value="Genomic_DNA"/>
</dbReference>
<keyword evidence="7" id="KW-1185">Reference proteome</keyword>
<keyword evidence="2 4" id="KW-0238">DNA-binding</keyword>
<dbReference type="PRINTS" id="PR00455">
    <property type="entry name" value="HTHTETR"/>
</dbReference>
<dbReference type="RefSeq" id="WP_171644582.1">
    <property type="nucleotide sequence ID" value="NZ_WHOA01000122.1"/>
</dbReference>
<feature type="DNA-binding region" description="H-T-H motif" evidence="4">
    <location>
        <begin position="29"/>
        <end position="48"/>
    </location>
</feature>
<name>A0ABX1XYC9_9BACL</name>
<evidence type="ECO:0000259" key="5">
    <source>
        <dbReference type="PROSITE" id="PS50977"/>
    </source>
</evidence>
<evidence type="ECO:0000313" key="6">
    <source>
        <dbReference type="EMBL" id="NOU73254.1"/>
    </source>
</evidence>
<dbReference type="Gene3D" id="1.10.357.10">
    <property type="entry name" value="Tetracycline Repressor, domain 2"/>
    <property type="match status" value="1"/>
</dbReference>